<sequence>MLDYHGNAVTLVEFLSALSGGAFPDPQLSGAQQEAIDVSNAHPRAALLGAFYGHLLVHAASDGAELALLDDAAALWSKGTALCGEIGTVRADLEHAMENPSAPGSADSFNTAVVRAQQIAYEINALRPDIDALRAAVLSFSHVPEHPRQSDIPIDQWDWGNLIHARRTDALTRNLLNRANSPAERAFALGVVASYGANSSGSAYLGHAVGGPRRSHRQRDRLARNTVGAWLAEQHPAARPLGELADTLPAALPSELEQLLEDGLSATFDLAATQPLPDLATGHRRLIQHLQLLTRFSRPPVPTPPGVAWTTKLYSDPSNPPPSLRPQNVDVVGQDGGGVAVQYGGGPNPGAQSPGKDDASKAGAVCGIIAAVLILLDVLQAFARCIIQALGDDTCTFWDNMLLQKIWEQDPPDPTDPGNPQNPNVTAEALTVIVGKPYAAQLVAMLFDAHNTVWEAMERAYGFLASTGLIMPDGLLGMPLYGQFTSLPAREEWPRRPEEDPVNTYHLPPASPIEFPVRGPSPFGPDASPVAYVSEATATALRVWMQNVVGQQDTDNLDLDADRGDGHLCWRAGGSVNDDPVAVEVLAYEEQE</sequence>
<keyword evidence="2" id="KW-1185">Reference proteome</keyword>
<protein>
    <submittedName>
        <fullName evidence="1">Uncharacterized protein</fullName>
    </submittedName>
</protein>
<reference evidence="1 2" key="1">
    <citation type="submission" date="2020-10" db="EMBL/GenBank/DDBJ databases">
        <title>Identification of Nocardia species via Next-generation sequencing and recognition of intraspecies genetic diversity.</title>
        <authorList>
            <person name="Li P."/>
            <person name="Li P."/>
            <person name="Lu B."/>
        </authorList>
    </citation>
    <scope>NUCLEOTIDE SEQUENCE [LARGE SCALE GENOMIC DNA]</scope>
    <source>
        <strain evidence="1 2">BJ06-0157</strain>
    </source>
</reference>
<proteinExistence type="predicted"/>
<dbReference type="RefSeq" id="WP_195132973.1">
    <property type="nucleotide sequence ID" value="NZ_JADLQX010000031.1"/>
</dbReference>
<name>A0ABS0CYT3_9NOCA</name>
<comment type="caution">
    <text evidence="1">The sequence shown here is derived from an EMBL/GenBank/DDBJ whole genome shotgun (WGS) entry which is preliminary data.</text>
</comment>
<accession>A0ABS0CYT3</accession>
<evidence type="ECO:0000313" key="1">
    <source>
        <dbReference type="EMBL" id="MBF6301764.1"/>
    </source>
</evidence>
<gene>
    <name evidence="1" type="ORF">IU459_30100</name>
</gene>
<dbReference type="EMBL" id="JADLQX010000031">
    <property type="protein sequence ID" value="MBF6301764.1"/>
    <property type="molecule type" value="Genomic_DNA"/>
</dbReference>
<evidence type="ECO:0000313" key="2">
    <source>
        <dbReference type="Proteomes" id="UP000702209"/>
    </source>
</evidence>
<organism evidence="1 2">
    <name type="scientific">Nocardia amamiensis</name>
    <dbReference type="NCBI Taxonomy" id="404578"/>
    <lineage>
        <taxon>Bacteria</taxon>
        <taxon>Bacillati</taxon>
        <taxon>Actinomycetota</taxon>
        <taxon>Actinomycetes</taxon>
        <taxon>Mycobacteriales</taxon>
        <taxon>Nocardiaceae</taxon>
        <taxon>Nocardia</taxon>
    </lineage>
</organism>
<dbReference type="Proteomes" id="UP000702209">
    <property type="component" value="Unassembled WGS sequence"/>
</dbReference>